<protein>
    <submittedName>
        <fullName evidence="1">Lipase</fullName>
    </submittedName>
</protein>
<dbReference type="STRING" id="1799789.AX660_16235"/>
<accession>A0A136A0E8</accession>
<proteinExistence type="predicted"/>
<name>A0A136A0E8_9ALTE</name>
<organism evidence="1 2">
    <name type="scientific">Paraglaciecola hydrolytica</name>
    <dbReference type="NCBI Taxonomy" id="1799789"/>
    <lineage>
        <taxon>Bacteria</taxon>
        <taxon>Pseudomonadati</taxon>
        <taxon>Pseudomonadota</taxon>
        <taxon>Gammaproteobacteria</taxon>
        <taxon>Alteromonadales</taxon>
        <taxon>Alteromonadaceae</taxon>
        <taxon>Paraglaciecola</taxon>
    </lineage>
</organism>
<dbReference type="AlphaFoldDB" id="A0A136A0E8"/>
<evidence type="ECO:0000313" key="1">
    <source>
        <dbReference type="EMBL" id="KXI28728.1"/>
    </source>
</evidence>
<keyword evidence="2" id="KW-1185">Reference proteome</keyword>
<evidence type="ECO:0000313" key="2">
    <source>
        <dbReference type="Proteomes" id="UP000070299"/>
    </source>
</evidence>
<gene>
    <name evidence="1" type="ORF">AX660_16235</name>
</gene>
<reference evidence="2" key="1">
    <citation type="submission" date="2016-02" db="EMBL/GenBank/DDBJ databases">
        <authorList>
            <person name="Schultz-Johansen M."/>
            <person name="Glaring M.A."/>
            <person name="Bech P.K."/>
            <person name="Stougaard P."/>
        </authorList>
    </citation>
    <scope>NUCLEOTIDE SEQUENCE [LARGE SCALE GENOMIC DNA]</scope>
    <source>
        <strain evidence="2">S66</strain>
    </source>
</reference>
<dbReference type="OrthoDB" id="8437309at2"/>
<sequence>MLDNYYNLAGQQEVVIVTFVHGWHHSAKPEDGNIQEFRKLLSTISARENDYSQKFMRKKRLILGVYIGWRGDSLNIEYLNTVTFWDRKATAHEVGHKGITEALLKLEELKNVRNSYDEGQPSANRLVTIGHSFGGAVVFSALQKIMAERFIDSQQDKNYQQYADGFGDLVILMNPAFEALRFSSLMELSQDKCRKYQQGQLPKLAILTSETDYATKLAFPAGRIFSTFFESHRTMQRHECKGTGSGNMLTVNIAQGEADRTAIGHFKPYQTHLLELLPNGSEKKFELERAYADWSASDPTQPSIYSSVNLISKQRTTPLNPYMNIKVSEDLMDGHNDIWGEQVIDFMRELIAVSTTPLPDYKMLSGQ</sequence>
<dbReference type="EMBL" id="LSNE01000006">
    <property type="protein sequence ID" value="KXI28728.1"/>
    <property type="molecule type" value="Genomic_DNA"/>
</dbReference>
<dbReference type="Proteomes" id="UP000070299">
    <property type="component" value="Unassembled WGS sequence"/>
</dbReference>
<comment type="caution">
    <text evidence="1">The sequence shown here is derived from an EMBL/GenBank/DDBJ whole genome shotgun (WGS) entry which is preliminary data.</text>
</comment>